<dbReference type="STRING" id="49012.A0A0F7RU35"/>
<feature type="domain" description="PH" evidence="2">
    <location>
        <begin position="702"/>
        <end position="808"/>
    </location>
</feature>
<dbReference type="PANTHER" id="PTHR12673:SF270">
    <property type="entry name" value="FYVE-TYPE DOMAIN-CONTAINING PROTEIN"/>
    <property type="match status" value="1"/>
</dbReference>
<dbReference type="Pfam" id="PF00621">
    <property type="entry name" value="RhoGEF"/>
    <property type="match status" value="2"/>
</dbReference>
<dbReference type="SUPFAM" id="SSF48065">
    <property type="entry name" value="DBL homology domain (DH-domain)"/>
    <property type="match status" value="1"/>
</dbReference>
<reference evidence="5" key="2">
    <citation type="submission" date="2014-06" db="EMBL/GenBank/DDBJ databases">
        <authorList>
            <person name="Berkman J.Paul."/>
        </authorList>
    </citation>
    <scope>NUCLEOTIDE SEQUENCE [LARGE SCALE GENOMIC DNA]</scope>
</reference>
<feature type="region of interest" description="Disordered" evidence="1">
    <location>
        <begin position="1053"/>
        <end position="1072"/>
    </location>
</feature>
<name>A0A0F7RU35_9BASI</name>
<feature type="region of interest" description="Disordered" evidence="1">
    <location>
        <begin position="1084"/>
        <end position="1112"/>
    </location>
</feature>
<organism evidence="5 6">
    <name type="scientific">Sporisorium scitamineum</name>
    <dbReference type="NCBI Taxonomy" id="49012"/>
    <lineage>
        <taxon>Eukaryota</taxon>
        <taxon>Fungi</taxon>
        <taxon>Dikarya</taxon>
        <taxon>Basidiomycota</taxon>
        <taxon>Ustilaginomycotina</taxon>
        <taxon>Ustilaginomycetes</taxon>
        <taxon>Ustilaginales</taxon>
        <taxon>Ustilaginaceae</taxon>
        <taxon>Sporisorium</taxon>
    </lineage>
</organism>
<evidence type="ECO:0000259" key="3">
    <source>
        <dbReference type="PROSITE" id="PS50010"/>
    </source>
</evidence>
<dbReference type="OrthoDB" id="1716625at2759"/>
<evidence type="ECO:0000313" key="5">
    <source>
        <dbReference type="EMBL" id="CDR99965.1"/>
    </source>
</evidence>
<dbReference type="EMBL" id="LK056669">
    <property type="protein sequence ID" value="CDR88094.1"/>
    <property type="molecule type" value="Genomic_DNA"/>
</dbReference>
<feature type="compositionally biased region" description="Low complexity" evidence="1">
    <location>
        <begin position="70"/>
        <end position="84"/>
    </location>
</feature>
<dbReference type="GO" id="GO:0005737">
    <property type="term" value="C:cytoplasm"/>
    <property type="evidence" value="ECO:0007669"/>
    <property type="project" value="TreeGrafter"/>
</dbReference>
<dbReference type="InterPro" id="IPR051092">
    <property type="entry name" value="FYVE_RhoGEF_PH"/>
</dbReference>
<feature type="compositionally biased region" description="Low complexity" evidence="1">
    <location>
        <begin position="1057"/>
        <end position="1070"/>
    </location>
</feature>
<feature type="compositionally biased region" description="Polar residues" evidence="1">
    <location>
        <begin position="585"/>
        <end position="594"/>
    </location>
</feature>
<evidence type="ECO:0000313" key="4">
    <source>
        <dbReference type="EMBL" id="CDR88094.1"/>
    </source>
</evidence>
<reference evidence="6" key="3">
    <citation type="submission" date="2014-06" db="EMBL/GenBank/DDBJ databases">
        <authorList>
            <person name="Berkman P.J."/>
        </authorList>
    </citation>
    <scope>NUCLEOTIDE SEQUENCE [LARGE SCALE GENOMIC DNA]</scope>
</reference>
<sequence length="1438" mass="152816">MASPSPSGSAPGVDHHKAESAAMAQTTTSAVSNSPSRHPKIEKIMTSVAFPSSSRNSEETFDGNAKEGASRSSGSFSIASPAVSTPRATSPDQISPLHARSRNAFEALASRDSLGCPSLPISNSTVPACMAGLALQVQSAVSRNVTGPLVQVLADAEEASALHHRSEHPSQHSSSHGAEASSSKSQSAPLDRQASGSSHYATALSSPDLAPTDVGARSHLSEMLSTSTSEEAIDAALGSSPASSLIEPQPHPLVAPQLQERDSGSSDGSGTEASAVQTDISRTPSTSTTGSSHAGSLDTAISSVPSGTEFENNYKSHIEDASADTLRVDVAGYDSTAPPSQASPVSLISEVDTAFLEYPGLSEDGAVDPSVAEAKYTTAKVRRYAALLELIDTERNYADDLATLVLVFFDNICMMPFFNDQPARQALVMRNSEDLLRTHQKLSAKLEGILVDLGLRRPGQQRFVDDKRTELEKALSPQADEAVVRVAKLFNQMMPSLQSYKAFCSRHGEALALIREAEKRHADWDAFEKHCADVLKLTRFAQKGGSRPPSGAITSSTWAHSPASYFTPMTTTTSSNFSSGSTSTLNAAGTSSNHGSASTTPGSGPSVMRQNSSRLLFRDFLIKPIQRLCLYPLVLQTLQKHSSATGDSVEELALAISLMREVADQVDEAGKRRESELRADLISSRIEPNQGVTSTFLKSLGDCQLSGTLDVLHHHRTINPLVAPLRFKYFGVFIYHSFLLMVKVRKNSTYECRHWFPLWAARLSNVEEERNLIPHSFRLSVKEHHFELAASNAKERQLWIDLLSLAISRATFSPPGSEAAFPCSLYFGDAADGESLEASEAPTPNASRSSEFQGYFDASRSSIADPLMEFLAMHAAGAAQATSSNQKGQRSSSGPWMPTEILLRHASANSRAIVDRGMILSDSVISARIARDGGALSTLYAASGSGLGSAVGSSLGLSRLSAKETSTVKIQRRKSCAGLLENADADEDPNNLVFTATFVQPSSRSRSSTRGQLDSLTDREGWKSSLLKKANKVRPASIFAPTGLSVNTELGSPVWGPGSVSTPTSPTTASCELPVHEFGSFSIANTRTNSSGPGPSSHSLTSSPISGSESAANSTVNLRASVSSLPPRSRNSFYGMKDSLTMTFGRRNRTQSAQAGFGESDPIAEFGATSAMSSASPSPMASNLDLPHGGVVDNQSRRPSADELYAQPTKSRSGGRSRTSSISSVTGSLRRVLTTTSLATLSQKRAQADAAKSMGGSVQRERQLASELQTPLTESAPSRSTYESIPEGPESSRKTGGNTLRRTRTMLDYSKSWFRASAAANVVERVHAEAVAPAQGSHQAQRRPSSTSVATAASSDADSGAARQDLKPLRVNSTPVTRQTPVHSDAFRRASDTQLGTIAEQHRGAGDTGGVRRVSRGFNPLRFLQNNRISPLPSKNGA</sequence>
<feature type="region of interest" description="Disordered" evidence="1">
    <location>
        <begin position="256"/>
        <end position="304"/>
    </location>
</feature>
<dbReference type="Gene3D" id="2.30.29.30">
    <property type="entry name" value="Pleckstrin-homology domain (PH domain)/Phosphotyrosine-binding domain (PTB)"/>
    <property type="match status" value="1"/>
</dbReference>
<feature type="compositionally biased region" description="Polar residues" evidence="1">
    <location>
        <begin position="1266"/>
        <end position="1283"/>
    </location>
</feature>
<dbReference type="SMART" id="SM00325">
    <property type="entry name" value="RhoGEF"/>
    <property type="match status" value="1"/>
</dbReference>
<keyword evidence="6" id="KW-1185">Reference proteome</keyword>
<dbReference type="Gene3D" id="1.20.900.10">
    <property type="entry name" value="Dbl homology (DH) domain"/>
    <property type="match status" value="1"/>
</dbReference>
<evidence type="ECO:0008006" key="7">
    <source>
        <dbReference type="Google" id="ProtNLM"/>
    </source>
</evidence>
<dbReference type="InterPro" id="IPR011993">
    <property type="entry name" value="PH-like_dom_sf"/>
</dbReference>
<feature type="compositionally biased region" description="Low complexity" evidence="1">
    <location>
        <begin position="171"/>
        <end position="188"/>
    </location>
</feature>
<feature type="compositionally biased region" description="Polar residues" evidence="1">
    <location>
        <begin position="23"/>
        <end position="36"/>
    </location>
</feature>
<accession>A0A0F7RU35</accession>
<feature type="region of interest" description="Disordered" evidence="1">
    <location>
        <begin position="576"/>
        <end position="607"/>
    </location>
</feature>
<feature type="compositionally biased region" description="Low complexity" evidence="1">
    <location>
        <begin position="1090"/>
        <end position="1108"/>
    </location>
</feature>
<gene>
    <name evidence="5" type="primary">SSCI32530.1</name>
    <name evidence="4" type="ORF">SPSC_03680</name>
</gene>
<feature type="compositionally biased region" description="Polar residues" evidence="1">
    <location>
        <begin position="194"/>
        <end position="205"/>
    </location>
</feature>
<dbReference type="PROSITE" id="PS50003">
    <property type="entry name" value="PH_DOMAIN"/>
    <property type="match status" value="1"/>
</dbReference>
<dbReference type="InterPro" id="IPR001849">
    <property type="entry name" value="PH_domain"/>
</dbReference>
<evidence type="ECO:0000313" key="6">
    <source>
        <dbReference type="Proteomes" id="UP000242770"/>
    </source>
</evidence>
<dbReference type="SUPFAM" id="SSF50729">
    <property type="entry name" value="PH domain-like"/>
    <property type="match status" value="1"/>
</dbReference>
<dbReference type="Proteomes" id="UP000242770">
    <property type="component" value="Unassembled WGS sequence"/>
</dbReference>
<feature type="domain" description="DH" evidence="3">
    <location>
        <begin position="382"/>
        <end position="669"/>
    </location>
</feature>
<dbReference type="GO" id="GO:0005085">
    <property type="term" value="F:guanyl-nucleotide exchange factor activity"/>
    <property type="evidence" value="ECO:0007669"/>
    <property type="project" value="InterPro"/>
</dbReference>
<feature type="compositionally biased region" description="Low complexity" evidence="1">
    <location>
        <begin position="1170"/>
        <end position="1182"/>
    </location>
</feature>
<feature type="compositionally biased region" description="Low complexity" evidence="1">
    <location>
        <begin position="1345"/>
        <end position="1362"/>
    </location>
</feature>
<feature type="compositionally biased region" description="Polar residues" evidence="1">
    <location>
        <begin position="265"/>
        <end position="280"/>
    </location>
</feature>
<dbReference type="InterPro" id="IPR035899">
    <property type="entry name" value="DBL_dom_sf"/>
</dbReference>
<feature type="region of interest" description="Disordered" evidence="1">
    <location>
        <begin position="1169"/>
        <end position="1228"/>
    </location>
</feature>
<dbReference type="EMBL" id="CCFA01001795">
    <property type="protein sequence ID" value="CDR99965.1"/>
    <property type="molecule type" value="Genomic_DNA"/>
</dbReference>
<protein>
    <recommendedName>
        <fullName evidence="7">DH domain-containing protein</fullName>
    </recommendedName>
</protein>
<feature type="compositionally biased region" description="Low complexity" evidence="1">
    <location>
        <begin position="281"/>
        <end position="292"/>
    </location>
</feature>
<feature type="region of interest" description="Disordered" evidence="1">
    <location>
        <begin position="1"/>
        <end position="98"/>
    </location>
</feature>
<feature type="region of interest" description="Disordered" evidence="1">
    <location>
        <begin position="1332"/>
        <end position="1390"/>
    </location>
</feature>
<feature type="compositionally biased region" description="Polar residues" evidence="1">
    <location>
        <begin position="1371"/>
        <end position="1382"/>
    </location>
</feature>
<feature type="compositionally biased region" description="Low complexity" evidence="1">
    <location>
        <begin position="1209"/>
        <end position="1228"/>
    </location>
</feature>
<evidence type="ECO:0000259" key="2">
    <source>
        <dbReference type="PROSITE" id="PS50003"/>
    </source>
</evidence>
<reference evidence="4" key="1">
    <citation type="submission" date="2014-06" db="EMBL/GenBank/DDBJ databases">
        <authorList>
            <person name="Ju J."/>
            <person name="Zhang J."/>
        </authorList>
    </citation>
    <scope>NUCLEOTIDE SEQUENCE</scope>
    <source>
        <strain evidence="4">SscI8</strain>
    </source>
</reference>
<dbReference type="InterPro" id="IPR000219">
    <property type="entry name" value="DH_dom"/>
</dbReference>
<feature type="compositionally biased region" description="Low complexity" evidence="1">
    <location>
        <begin position="1"/>
        <end position="12"/>
    </location>
</feature>
<evidence type="ECO:0000256" key="1">
    <source>
        <dbReference type="SAM" id="MobiDB-lite"/>
    </source>
</evidence>
<feature type="region of interest" description="Disordered" evidence="1">
    <location>
        <begin position="1248"/>
        <end position="1301"/>
    </location>
</feature>
<feature type="compositionally biased region" description="Low complexity" evidence="1">
    <location>
        <begin position="595"/>
        <end position="606"/>
    </location>
</feature>
<feature type="region of interest" description="Disordered" evidence="1">
    <location>
        <begin position="160"/>
        <end position="214"/>
    </location>
</feature>
<dbReference type="PROSITE" id="PS50010">
    <property type="entry name" value="DH_2"/>
    <property type="match status" value="1"/>
</dbReference>
<proteinExistence type="predicted"/>
<dbReference type="PANTHER" id="PTHR12673">
    <property type="entry name" value="FACIOGENITAL DYSPLASIA PROTEIN"/>
    <property type="match status" value="1"/>
</dbReference>